<sequence length="587" mass="62457">MGVLLHLLSGVALLVWGTNIVKVGILRVYGANLRHVLSASVANRFTAFAAGLGVTGLVQSSNATAVIVSSFVSQGLIAVAPALAIMLGANVGTALMVQVFSLDLSWLSPLLIFVGVIAHLSWKGSRPGHVGRVLIGLGLITLALELISNATRPVVEAAGVKVLFASLTGDTALDMLVGAFLTVLSYSSLAVVLFCGALASAGVVSIPVALALVLGANLGSGISAFLTTSGNNQPGKRVTLGNLLSRLLGCVVALPLLDEAQTLLRALDADPQRLIVNFHLLFNVVLAVALIGLTAPLARLCETILPGRNTGESQVTPRHLDPAALSTPTLALANAAREVLRIGDRVEQMLDNMLRVLRTNDAKLAAATCRIDDEIDDLYTAIKLYLTRISVEALDERDGRRWTEIISLNINLEHAADIIERILLDARDKKIAHNLVFSEAGMQEITEMHARLISNLRLGLSVFLNGDLKSARQLMREKATFRELERKYSHTHLRRVATQTIESIDTSSLHLDVISDLKRLNSLFCATAYPVLEEAGALDRSRMREEDGQPQEEGIPAPAAAGGTPAPARAPMVPADEGRAPPRVSGA</sequence>
<dbReference type="GO" id="GO:0005436">
    <property type="term" value="F:sodium:phosphate symporter activity"/>
    <property type="evidence" value="ECO:0007669"/>
    <property type="project" value="InterPro"/>
</dbReference>
<feature type="region of interest" description="Disordered" evidence="6">
    <location>
        <begin position="539"/>
        <end position="587"/>
    </location>
</feature>
<feature type="transmembrane region" description="Helical" evidence="7">
    <location>
        <begin position="65"/>
        <end position="92"/>
    </location>
</feature>
<evidence type="ECO:0000259" key="8">
    <source>
        <dbReference type="Pfam" id="PF01895"/>
    </source>
</evidence>
<dbReference type="GO" id="GO:0005886">
    <property type="term" value="C:plasma membrane"/>
    <property type="evidence" value="ECO:0007669"/>
    <property type="project" value="UniProtKB-SubCell"/>
</dbReference>
<organism evidence="9 10">
    <name type="scientific">Cupriavidus cauae</name>
    <dbReference type="NCBI Taxonomy" id="2608999"/>
    <lineage>
        <taxon>Bacteria</taxon>
        <taxon>Pseudomonadati</taxon>
        <taxon>Pseudomonadota</taxon>
        <taxon>Betaproteobacteria</taxon>
        <taxon>Burkholderiales</taxon>
        <taxon>Burkholderiaceae</taxon>
        <taxon>Cupriavidus</taxon>
    </lineage>
</organism>
<comment type="caution">
    <text evidence="9">The sequence shown here is derived from an EMBL/GenBank/DDBJ whole genome shotgun (WGS) entry which is preliminary data.</text>
</comment>
<dbReference type="InterPro" id="IPR026022">
    <property type="entry name" value="PhoU_dom"/>
</dbReference>
<dbReference type="EMBL" id="VWRN01000067">
    <property type="protein sequence ID" value="KAA6117477.1"/>
    <property type="molecule type" value="Genomic_DNA"/>
</dbReference>
<feature type="transmembrane region" description="Helical" evidence="7">
    <location>
        <begin position="175"/>
        <end position="199"/>
    </location>
</feature>
<evidence type="ECO:0000256" key="4">
    <source>
        <dbReference type="ARBA" id="ARBA00022989"/>
    </source>
</evidence>
<feature type="compositionally biased region" description="Low complexity" evidence="6">
    <location>
        <begin position="556"/>
        <end position="571"/>
    </location>
</feature>
<evidence type="ECO:0000313" key="9">
    <source>
        <dbReference type="EMBL" id="KAA6117477.1"/>
    </source>
</evidence>
<evidence type="ECO:0000256" key="6">
    <source>
        <dbReference type="SAM" id="MobiDB-lite"/>
    </source>
</evidence>
<dbReference type="NCBIfam" id="TIGR00704">
    <property type="entry name" value="NaPi_cotrn_rel"/>
    <property type="match status" value="1"/>
</dbReference>
<dbReference type="Gene3D" id="1.20.58.220">
    <property type="entry name" value="Phosphate transport system protein phou homolog 2, domain 2"/>
    <property type="match status" value="1"/>
</dbReference>
<dbReference type="PANTHER" id="PTHR10010">
    <property type="entry name" value="SOLUTE CARRIER FAMILY 34 SODIUM PHOSPHATE , MEMBER 2-RELATED"/>
    <property type="match status" value="1"/>
</dbReference>
<keyword evidence="3 7" id="KW-0812">Transmembrane</keyword>
<name>A0A5M8A191_9BURK</name>
<feature type="transmembrane region" description="Helical" evidence="7">
    <location>
        <begin position="278"/>
        <end position="298"/>
    </location>
</feature>
<dbReference type="Pfam" id="PF01895">
    <property type="entry name" value="PhoU"/>
    <property type="match status" value="1"/>
</dbReference>
<reference evidence="9 10" key="1">
    <citation type="submission" date="2019-09" db="EMBL/GenBank/DDBJ databases">
        <title>Isolation of a novel species in the genus Cupriavidus from patients with sepsis using whole genome sequencing.</title>
        <authorList>
            <person name="Kweon O.J."/>
            <person name="Lee M.-K."/>
        </authorList>
    </citation>
    <scope>NUCLEOTIDE SEQUENCE [LARGE SCALE GENOMIC DNA]</scope>
    <source>
        <strain evidence="9 10">MKL-01</strain>
    </source>
</reference>
<feature type="transmembrane region" description="Helical" evidence="7">
    <location>
        <begin position="134"/>
        <end position="155"/>
    </location>
</feature>
<dbReference type="RefSeq" id="WP_150084692.1">
    <property type="nucleotide sequence ID" value="NZ_CP080293.1"/>
</dbReference>
<dbReference type="Proteomes" id="UP000324324">
    <property type="component" value="Unassembled WGS sequence"/>
</dbReference>
<evidence type="ECO:0000256" key="2">
    <source>
        <dbReference type="ARBA" id="ARBA00022475"/>
    </source>
</evidence>
<feature type="transmembrane region" description="Helical" evidence="7">
    <location>
        <begin position="238"/>
        <end position="257"/>
    </location>
</feature>
<evidence type="ECO:0000256" key="3">
    <source>
        <dbReference type="ARBA" id="ARBA00022692"/>
    </source>
</evidence>
<dbReference type="PANTHER" id="PTHR10010:SF39">
    <property type="entry name" value="PHOU DOMAIN-CONTAINING PROTEIN"/>
    <property type="match status" value="1"/>
</dbReference>
<protein>
    <submittedName>
        <fullName evidence="9">Na/Pi cotransporter family protein</fullName>
    </submittedName>
</protein>
<keyword evidence="2" id="KW-1003">Cell membrane</keyword>
<dbReference type="GO" id="GO:0044341">
    <property type="term" value="P:sodium-dependent phosphate transport"/>
    <property type="evidence" value="ECO:0007669"/>
    <property type="project" value="InterPro"/>
</dbReference>
<keyword evidence="10" id="KW-1185">Reference proteome</keyword>
<feature type="transmembrane region" description="Helical" evidence="7">
    <location>
        <begin position="104"/>
        <end position="122"/>
    </location>
</feature>
<dbReference type="SUPFAM" id="SSF109755">
    <property type="entry name" value="PhoU-like"/>
    <property type="match status" value="1"/>
</dbReference>
<dbReference type="Pfam" id="PF02690">
    <property type="entry name" value="Na_Pi_cotrans"/>
    <property type="match status" value="2"/>
</dbReference>
<comment type="subcellular location">
    <subcellularLocation>
        <location evidence="1">Cell membrane</location>
        <topology evidence="1">Multi-pass membrane protein</topology>
    </subcellularLocation>
</comment>
<keyword evidence="5 7" id="KW-0472">Membrane</keyword>
<accession>A0A5M8A191</accession>
<evidence type="ECO:0000256" key="1">
    <source>
        <dbReference type="ARBA" id="ARBA00004651"/>
    </source>
</evidence>
<evidence type="ECO:0000313" key="10">
    <source>
        <dbReference type="Proteomes" id="UP000324324"/>
    </source>
</evidence>
<feature type="transmembrane region" description="Helical" evidence="7">
    <location>
        <begin position="206"/>
        <end position="226"/>
    </location>
</feature>
<dbReference type="AlphaFoldDB" id="A0A5M8A191"/>
<dbReference type="NCBIfam" id="NF037997">
    <property type="entry name" value="Na_Pi_symport"/>
    <property type="match status" value="1"/>
</dbReference>
<dbReference type="InterPro" id="IPR004633">
    <property type="entry name" value="NaPi_cotrn-rel/YqeW-like"/>
</dbReference>
<keyword evidence="4 7" id="KW-1133">Transmembrane helix</keyword>
<proteinExistence type="predicted"/>
<dbReference type="InterPro" id="IPR038078">
    <property type="entry name" value="PhoU-like_sf"/>
</dbReference>
<dbReference type="InterPro" id="IPR003841">
    <property type="entry name" value="Na/Pi_transpt"/>
</dbReference>
<evidence type="ECO:0000256" key="5">
    <source>
        <dbReference type="ARBA" id="ARBA00023136"/>
    </source>
</evidence>
<evidence type="ECO:0000256" key="7">
    <source>
        <dbReference type="SAM" id="Phobius"/>
    </source>
</evidence>
<gene>
    <name evidence="9" type="ORF">F1599_23400</name>
</gene>
<feature type="domain" description="PhoU" evidence="8">
    <location>
        <begin position="340"/>
        <end position="423"/>
    </location>
</feature>